<organism evidence="4 5">
    <name type="scientific">Nocardioides caeni</name>
    <dbReference type="NCBI Taxonomy" id="574700"/>
    <lineage>
        <taxon>Bacteria</taxon>
        <taxon>Bacillati</taxon>
        <taxon>Actinomycetota</taxon>
        <taxon>Actinomycetes</taxon>
        <taxon>Propionibacteriales</taxon>
        <taxon>Nocardioidaceae</taxon>
        <taxon>Nocardioides</taxon>
    </lineage>
</organism>
<sequence length="414" mass="47267">MTGVTIATAADQLGLSADTLRYYERDGLLLRPVPRSSSGHRTYDEPDLRWIKLVTRLRASGMPIRDVRRYAALVREGDGNEEERLALLRAHRETVLRELAEVTGHLGAIDHKIGIYEHKLEVLEPTACPGARSKELACGHDDPHPQPHPRHDVPPHRLRPRPRLHGHVGVLRDPRRGRRHHHHPPRPRPRGYLPRHRGHVWPLHQRAPRREGHRRSPRRGPARHQVRQRAHPRRQLGRRQRPPRLRPQGRRCLARATRRRPPRPLLPAPRRQDGPDRGDRRRDEGARRRGQGPPPRPVRGLRGDHPPRARRPPDHGPAVGVLALHPRPRGRRPPDAARARHRPGPLLPARPWPAHRHRPGGRRRRRPLDRPLPPLPGRQPRHQPGARRQGPRPRGPARLHAGAAGAGLGARAGR</sequence>
<feature type="domain" description="HTH merR-type" evidence="3">
    <location>
        <begin position="5"/>
        <end position="73"/>
    </location>
</feature>
<feature type="compositionally biased region" description="Basic residues" evidence="2">
    <location>
        <begin position="353"/>
        <end position="367"/>
    </location>
</feature>
<gene>
    <name evidence="4" type="ORF">E9934_05655</name>
</gene>
<dbReference type="InterPro" id="IPR000551">
    <property type="entry name" value="MerR-type_HTH_dom"/>
</dbReference>
<dbReference type="SMART" id="SM00422">
    <property type="entry name" value="HTH_MERR"/>
    <property type="match status" value="1"/>
</dbReference>
<dbReference type="InterPro" id="IPR047057">
    <property type="entry name" value="MerR_fam"/>
</dbReference>
<evidence type="ECO:0000256" key="2">
    <source>
        <dbReference type="SAM" id="MobiDB-lite"/>
    </source>
</evidence>
<proteinExistence type="predicted"/>
<evidence type="ECO:0000259" key="3">
    <source>
        <dbReference type="PROSITE" id="PS50937"/>
    </source>
</evidence>
<keyword evidence="1" id="KW-0238">DNA-binding</keyword>
<evidence type="ECO:0000256" key="1">
    <source>
        <dbReference type="ARBA" id="ARBA00023125"/>
    </source>
</evidence>
<dbReference type="GO" id="GO:0003677">
    <property type="term" value="F:DNA binding"/>
    <property type="evidence" value="ECO:0007669"/>
    <property type="project" value="UniProtKB-KW"/>
</dbReference>
<evidence type="ECO:0000313" key="5">
    <source>
        <dbReference type="Proteomes" id="UP000307087"/>
    </source>
</evidence>
<dbReference type="PANTHER" id="PTHR30204">
    <property type="entry name" value="REDOX-CYCLING DRUG-SENSING TRANSCRIPTIONAL ACTIVATOR SOXR"/>
    <property type="match status" value="1"/>
</dbReference>
<feature type="region of interest" description="Disordered" evidence="2">
    <location>
        <begin position="134"/>
        <end position="414"/>
    </location>
</feature>
<dbReference type="Pfam" id="PF13411">
    <property type="entry name" value="MerR_1"/>
    <property type="match status" value="1"/>
</dbReference>
<feature type="compositionally biased region" description="Basic residues" evidence="2">
    <location>
        <begin position="211"/>
        <end position="262"/>
    </location>
</feature>
<evidence type="ECO:0000313" key="4">
    <source>
        <dbReference type="EMBL" id="THV18034.1"/>
    </source>
</evidence>
<feature type="compositionally biased region" description="Basic residues" evidence="2">
    <location>
        <begin position="156"/>
        <end position="166"/>
    </location>
</feature>
<comment type="caution">
    <text evidence="4">The sequence shown here is derived from an EMBL/GenBank/DDBJ whole genome shotgun (WGS) entry which is preliminary data.</text>
</comment>
<dbReference type="CDD" id="cd01109">
    <property type="entry name" value="HTH_YyaN"/>
    <property type="match status" value="1"/>
</dbReference>
<dbReference type="PROSITE" id="PS50937">
    <property type="entry name" value="HTH_MERR_2"/>
    <property type="match status" value="1"/>
</dbReference>
<name>A0A4S8NRL6_9ACTN</name>
<feature type="compositionally biased region" description="Basic residues" evidence="2">
    <location>
        <begin position="175"/>
        <end position="199"/>
    </location>
</feature>
<feature type="compositionally biased region" description="Low complexity" evidence="2">
    <location>
        <begin position="316"/>
        <end position="325"/>
    </location>
</feature>
<reference evidence="4 5" key="1">
    <citation type="journal article" date="2009" name="Int. J. Syst. Evol. Microbiol.">
        <title>Nocardioides caeni sp. nov., isolated from wastewater.</title>
        <authorList>
            <person name="Yoon J.H."/>
            <person name="Kang S.J."/>
            <person name="Park S."/>
            <person name="Kim W."/>
            <person name="Oh T.K."/>
        </authorList>
    </citation>
    <scope>NUCLEOTIDE SEQUENCE [LARGE SCALE GENOMIC DNA]</scope>
    <source>
        <strain evidence="4 5">DSM 23134</strain>
    </source>
</reference>
<feature type="compositionally biased region" description="Basic residues" evidence="2">
    <location>
        <begin position="379"/>
        <end position="397"/>
    </location>
</feature>
<feature type="compositionally biased region" description="Basic and acidic residues" evidence="2">
    <location>
        <begin position="270"/>
        <end position="287"/>
    </location>
</feature>
<dbReference type="OrthoDB" id="9802944at2"/>
<accession>A0A4S8NRL6</accession>
<dbReference type="GO" id="GO:0003700">
    <property type="term" value="F:DNA-binding transcription factor activity"/>
    <property type="evidence" value="ECO:0007669"/>
    <property type="project" value="InterPro"/>
</dbReference>
<dbReference type="PROSITE" id="PS00552">
    <property type="entry name" value="HTH_MERR_1"/>
    <property type="match status" value="1"/>
</dbReference>
<dbReference type="EMBL" id="STGW01000002">
    <property type="protein sequence ID" value="THV18034.1"/>
    <property type="molecule type" value="Genomic_DNA"/>
</dbReference>
<feature type="compositionally biased region" description="Basic and acidic residues" evidence="2">
    <location>
        <begin position="134"/>
        <end position="155"/>
    </location>
</feature>
<feature type="compositionally biased region" description="Basic and acidic residues" evidence="2">
    <location>
        <begin position="301"/>
        <end position="314"/>
    </location>
</feature>
<keyword evidence="5" id="KW-1185">Reference proteome</keyword>
<protein>
    <submittedName>
        <fullName evidence="4">MerR family transcriptional regulator</fullName>
    </submittedName>
</protein>
<dbReference type="AlphaFoldDB" id="A0A4S8NRL6"/>
<dbReference type="SUPFAM" id="SSF46955">
    <property type="entry name" value="Putative DNA-binding domain"/>
    <property type="match status" value="1"/>
</dbReference>
<dbReference type="PANTHER" id="PTHR30204:SF98">
    <property type="entry name" value="HTH-TYPE TRANSCRIPTIONAL REGULATOR ADHR"/>
    <property type="match status" value="1"/>
</dbReference>
<dbReference type="InterPro" id="IPR009061">
    <property type="entry name" value="DNA-bd_dom_put_sf"/>
</dbReference>
<dbReference type="Gene3D" id="1.10.1660.10">
    <property type="match status" value="1"/>
</dbReference>
<dbReference type="Proteomes" id="UP000307087">
    <property type="component" value="Unassembled WGS sequence"/>
</dbReference>
<feature type="compositionally biased region" description="Gly residues" evidence="2">
    <location>
        <begin position="404"/>
        <end position="414"/>
    </location>
</feature>